<dbReference type="InterPro" id="IPR050266">
    <property type="entry name" value="AB_hydrolase_sf"/>
</dbReference>
<evidence type="ECO:0000259" key="1">
    <source>
        <dbReference type="Pfam" id="PF12146"/>
    </source>
</evidence>
<dbReference type="InterPro" id="IPR029058">
    <property type="entry name" value="AB_hydrolase_fold"/>
</dbReference>
<keyword evidence="3" id="KW-1185">Reference proteome</keyword>
<dbReference type="Pfam" id="PF12146">
    <property type="entry name" value="Hydrolase_4"/>
    <property type="match status" value="1"/>
</dbReference>
<gene>
    <name evidence="2" type="ORF">A3783_07850</name>
</gene>
<name>A0ABX2VC66_9BACL</name>
<evidence type="ECO:0000313" key="2">
    <source>
        <dbReference type="EMBL" id="OAN15834.1"/>
    </source>
</evidence>
<evidence type="ECO:0000313" key="3">
    <source>
        <dbReference type="Proteomes" id="UP000078447"/>
    </source>
</evidence>
<dbReference type="PANTHER" id="PTHR43798:SF33">
    <property type="entry name" value="HYDROLASE, PUTATIVE (AFU_ORTHOLOGUE AFUA_2G14860)-RELATED"/>
    <property type="match status" value="1"/>
</dbReference>
<comment type="caution">
    <text evidence="2">The sequence shown here is derived from an EMBL/GenBank/DDBJ whole genome shotgun (WGS) entry which is preliminary data.</text>
</comment>
<sequence length="245" mass="27905">MRLLPPKPFYYEGGKKAVLLLHSFTSNPNDMKKLGSYLQQNQYSCYAPTLSGHGLPAEELLNYGPADWWQDVLDGYQLLQDKGFERIAVVGLSLGGVLALKAAQELQINGVITLSIPMYKEAAVLKERIFYYARRYKQLEGKEEQQIESEMTELDHLPFDSLVDFEQLINRTRDNLASVVSPVYVMYGEMDDPSYKTSAEKIFQSVTSDQKAVKGFAQSKHLMTLGKDMNEINQDILTFLNELKW</sequence>
<accession>A0ABX2VC66</accession>
<reference evidence="2 3" key="1">
    <citation type="submission" date="2016-03" db="EMBL/GenBank/DDBJ databases">
        <authorList>
            <person name="Cho S.-Y."/>
            <person name="Lim S."/>
            <person name="Kim H."/>
            <person name="Soh E.H."/>
            <person name="Moon J.S."/>
        </authorList>
    </citation>
    <scope>NUCLEOTIDE SEQUENCE [LARGE SCALE GENOMIC DNA]</scope>
    <source>
        <strain evidence="2 3">KCTC 3810</strain>
    </source>
</reference>
<feature type="domain" description="Serine aminopeptidase S33" evidence="1">
    <location>
        <begin position="15"/>
        <end position="224"/>
    </location>
</feature>
<dbReference type="Gene3D" id="3.40.50.1820">
    <property type="entry name" value="alpha/beta hydrolase"/>
    <property type="match status" value="1"/>
</dbReference>
<protein>
    <submittedName>
        <fullName evidence="2">Carboxylesterase</fullName>
    </submittedName>
</protein>
<dbReference type="PIRSF" id="PIRSF017388">
    <property type="entry name" value="Esterase_lipase"/>
    <property type="match status" value="1"/>
</dbReference>
<dbReference type="InterPro" id="IPR022742">
    <property type="entry name" value="Hydrolase_4"/>
</dbReference>
<organism evidence="2 3">
    <name type="scientific">Exiguobacterium undae</name>
    <dbReference type="NCBI Taxonomy" id="169177"/>
    <lineage>
        <taxon>Bacteria</taxon>
        <taxon>Bacillati</taxon>
        <taxon>Bacillota</taxon>
        <taxon>Bacilli</taxon>
        <taxon>Bacillales</taxon>
        <taxon>Bacillales Family XII. Incertae Sedis</taxon>
        <taxon>Exiguobacterium</taxon>
    </lineage>
</organism>
<dbReference type="EMBL" id="LVVL01000001">
    <property type="protein sequence ID" value="OAN15834.1"/>
    <property type="molecule type" value="Genomic_DNA"/>
</dbReference>
<dbReference type="Proteomes" id="UP000078447">
    <property type="component" value="Unassembled WGS sequence"/>
</dbReference>
<proteinExistence type="predicted"/>
<dbReference type="SUPFAM" id="SSF53474">
    <property type="entry name" value="alpha/beta-Hydrolases"/>
    <property type="match status" value="1"/>
</dbReference>
<dbReference type="PANTHER" id="PTHR43798">
    <property type="entry name" value="MONOACYLGLYCEROL LIPASE"/>
    <property type="match status" value="1"/>
</dbReference>
<dbReference type="InterPro" id="IPR012354">
    <property type="entry name" value="Esterase_lipase"/>
</dbReference>
<dbReference type="RefSeq" id="WP_028106616.1">
    <property type="nucleotide sequence ID" value="NZ_LVVL01000001.1"/>
</dbReference>